<dbReference type="EMBL" id="JBHULZ010000041">
    <property type="protein sequence ID" value="MFD2698697.1"/>
    <property type="molecule type" value="Genomic_DNA"/>
</dbReference>
<dbReference type="Proteomes" id="UP001597357">
    <property type="component" value="Unassembled WGS sequence"/>
</dbReference>
<proteinExistence type="inferred from homology"/>
<evidence type="ECO:0000256" key="4">
    <source>
        <dbReference type="ARBA" id="ARBA00032089"/>
    </source>
</evidence>
<sequence length="269" mass="30658">MQQIINFLISYKNTLLFLLLFCISLIFTIESHSYHKSKFVSSANWLTGGIYNTLSGVDQYFRLKEDNKLLVEENLVLRKQLLEAQATLQEKGLQTFRIADSIYELKAGRVVANRYSHLDNYVLVNKGKKDSIQVDFGVITQKGIVGIVEQTAQKHSRVISILNSQIAVNVKLKKSNHFGTLTWDGKNPQIIQVEDIPRLAEVKKGDTITTEGRSLIFPPNIPVGKVVSFDLEPGKNYYTINVHLFNDMTNLNYVYFINNKQKTDLQSLE</sequence>
<comment type="similarity">
    <text evidence="1 5">Belongs to the MreC family.</text>
</comment>
<keyword evidence="8" id="KW-1185">Reference proteome</keyword>
<dbReference type="PANTHER" id="PTHR34138:SF1">
    <property type="entry name" value="CELL SHAPE-DETERMINING PROTEIN MREC"/>
    <property type="match status" value="1"/>
</dbReference>
<dbReference type="PIRSF" id="PIRSF038471">
    <property type="entry name" value="MreC"/>
    <property type="match status" value="1"/>
</dbReference>
<accession>A0ABW5SG27</accession>
<keyword evidence="3 5" id="KW-0133">Cell shape</keyword>
<evidence type="ECO:0000259" key="6">
    <source>
        <dbReference type="Pfam" id="PF04085"/>
    </source>
</evidence>
<dbReference type="InterPro" id="IPR055342">
    <property type="entry name" value="MreC_beta-barrel_core"/>
</dbReference>
<evidence type="ECO:0000313" key="7">
    <source>
        <dbReference type="EMBL" id="MFD2698697.1"/>
    </source>
</evidence>
<organism evidence="7 8">
    <name type="scientific">Mesonia sediminis</name>
    <dbReference type="NCBI Taxonomy" id="1703946"/>
    <lineage>
        <taxon>Bacteria</taxon>
        <taxon>Pseudomonadati</taxon>
        <taxon>Bacteroidota</taxon>
        <taxon>Flavobacteriia</taxon>
        <taxon>Flavobacteriales</taxon>
        <taxon>Flavobacteriaceae</taxon>
        <taxon>Mesonia</taxon>
    </lineage>
</organism>
<comment type="function">
    <text evidence="5">Involved in formation and maintenance of cell shape.</text>
</comment>
<feature type="domain" description="Rod shape-determining protein MreC beta-barrel core" evidence="6">
    <location>
        <begin position="110"/>
        <end position="257"/>
    </location>
</feature>
<dbReference type="RefSeq" id="WP_379048544.1">
    <property type="nucleotide sequence ID" value="NZ_JBHULZ010000041.1"/>
</dbReference>
<dbReference type="InterPro" id="IPR042177">
    <property type="entry name" value="Cell/Rod_1"/>
</dbReference>
<dbReference type="Gene3D" id="2.40.10.340">
    <property type="entry name" value="Rod shape-determining protein MreC, domain 1"/>
    <property type="match status" value="1"/>
</dbReference>
<dbReference type="Gene3D" id="2.40.10.350">
    <property type="entry name" value="Rod shape-determining protein MreC, domain 2"/>
    <property type="match status" value="1"/>
</dbReference>
<name>A0ABW5SG27_9FLAO</name>
<protein>
    <recommendedName>
        <fullName evidence="2 5">Cell shape-determining protein MreC</fullName>
    </recommendedName>
    <alternativeName>
        <fullName evidence="4 5">Cell shape protein MreC</fullName>
    </alternativeName>
</protein>
<dbReference type="NCBIfam" id="NF010532">
    <property type="entry name" value="PRK13922.9-3"/>
    <property type="match status" value="1"/>
</dbReference>
<evidence type="ECO:0000256" key="3">
    <source>
        <dbReference type="ARBA" id="ARBA00022960"/>
    </source>
</evidence>
<evidence type="ECO:0000256" key="1">
    <source>
        <dbReference type="ARBA" id="ARBA00009369"/>
    </source>
</evidence>
<dbReference type="InterPro" id="IPR042175">
    <property type="entry name" value="Cell/Rod_MreC_2"/>
</dbReference>
<comment type="caution">
    <text evidence="7">The sequence shown here is derived from an EMBL/GenBank/DDBJ whole genome shotgun (WGS) entry which is preliminary data.</text>
</comment>
<dbReference type="PANTHER" id="PTHR34138">
    <property type="entry name" value="CELL SHAPE-DETERMINING PROTEIN MREC"/>
    <property type="match status" value="1"/>
</dbReference>
<evidence type="ECO:0000256" key="5">
    <source>
        <dbReference type="PIRNR" id="PIRNR038471"/>
    </source>
</evidence>
<reference evidence="8" key="1">
    <citation type="journal article" date="2019" name="Int. J. Syst. Evol. Microbiol.">
        <title>The Global Catalogue of Microorganisms (GCM) 10K type strain sequencing project: providing services to taxonomists for standard genome sequencing and annotation.</title>
        <authorList>
            <consortium name="The Broad Institute Genomics Platform"/>
            <consortium name="The Broad Institute Genome Sequencing Center for Infectious Disease"/>
            <person name="Wu L."/>
            <person name="Ma J."/>
        </authorList>
    </citation>
    <scope>NUCLEOTIDE SEQUENCE [LARGE SCALE GENOMIC DNA]</scope>
    <source>
        <strain evidence="8">KCTC 42255</strain>
    </source>
</reference>
<dbReference type="InterPro" id="IPR007221">
    <property type="entry name" value="MreC"/>
</dbReference>
<evidence type="ECO:0000256" key="2">
    <source>
        <dbReference type="ARBA" id="ARBA00013855"/>
    </source>
</evidence>
<evidence type="ECO:0000313" key="8">
    <source>
        <dbReference type="Proteomes" id="UP001597357"/>
    </source>
</evidence>
<dbReference type="Pfam" id="PF04085">
    <property type="entry name" value="MreC"/>
    <property type="match status" value="1"/>
</dbReference>
<gene>
    <name evidence="7" type="primary">mreC</name>
    <name evidence="7" type="ORF">ACFSQ0_11900</name>
</gene>